<evidence type="ECO:0000256" key="1">
    <source>
        <dbReference type="ARBA" id="ARBA00009437"/>
    </source>
</evidence>
<evidence type="ECO:0000256" key="4">
    <source>
        <dbReference type="ARBA" id="ARBA00023163"/>
    </source>
</evidence>
<comment type="similarity">
    <text evidence="1">Belongs to the LysR transcriptional regulatory family.</text>
</comment>
<dbReference type="PANTHER" id="PTHR30537:SF81">
    <property type="entry name" value="TRANSCRIPTIONAL REGULATOR-RELATED"/>
    <property type="match status" value="1"/>
</dbReference>
<dbReference type="InterPro" id="IPR036388">
    <property type="entry name" value="WH-like_DNA-bd_sf"/>
</dbReference>
<dbReference type="FunFam" id="1.10.10.10:FF:000001">
    <property type="entry name" value="LysR family transcriptional regulator"/>
    <property type="match status" value="1"/>
</dbReference>
<organism evidence="6 7">
    <name type="scientific">Sphingosinicella soli</name>
    <dbReference type="NCBI Taxonomy" id="333708"/>
    <lineage>
        <taxon>Bacteria</taxon>
        <taxon>Pseudomonadati</taxon>
        <taxon>Pseudomonadota</taxon>
        <taxon>Alphaproteobacteria</taxon>
        <taxon>Sphingomonadales</taxon>
        <taxon>Sphingosinicellaceae</taxon>
        <taxon>Sphingosinicella</taxon>
    </lineage>
</organism>
<reference evidence="6 7" key="1">
    <citation type="submission" date="2020-08" db="EMBL/GenBank/DDBJ databases">
        <title>Genomic Encyclopedia of Type Strains, Phase IV (KMG-IV): sequencing the most valuable type-strain genomes for metagenomic binning, comparative biology and taxonomic classification.</title>
        <authorList>
            <person name="Goeker M."/>
        </authorList>
    </citation>
    <scope>NUCLEOTIDE SEQUENCE [LARGE SCALE GENOMIC DNA]</scope>
    <source>
        <strain evidence="6 7">DSM 17328</strain>
    </source>
</reference>
<dbReference type="SUPFAM" id="SSF53850">
    <property type="entry name" value="Periplasmic binding protein-like II"/>
    <property type="match status" value="1"/>
</dbReference>
<evidence type="ECO:0000256" key="3">
    <source>
        <dbReference type="ARBA" id="ARBA00023125"/>
    </source>
</evidence>
<protein>
    <submittedName>
        <fullName evidence="6">DNA-binding transcriptional LysR family regulator</fullName>
    </submittedName>
</protein>
<dbReference type="Pfam" id="PF00126">
    <property type="entry name" value="HTH_1"/>
    <property type="match status" value="1"/>
</dbReference>
<keyword evidence="2" id="KW-0805">Transcription regulation</keyword>
<dbReference type="Gene3D" id="3.40.190.290">
    <property type="match status" value="1"/>
</dbReference>
<feature type="domain" description="HTH lysR-type" evidence="5">
    <location>
        <begin position="1"/>
        <end position="62"/>
    </location>
</feature>
<dbReference type="GO" id="GO:0006351">
    <property type="term" value="P:DNA-templated transcription"/>
    <property type="evidence" value="ECO:0007669"/>
    <property type="project" value="TreeGrafter"/>
</dbReference>
<comment type="caution">
    <text evidence="6">The sequence shown here is derived from an EMBL/GenBank/DDBJ whole genome shotgun (WGS) entry which is preliminary data.</text>
</comment>
<dbReference type="Proteomes" id="UP000566324">
    <property type="component" value="Unassembled WGS sequence"/>
</dbReference>
<dbReference type="Gene3D" id="1.10.10.10">
    <property type="entry name" value="Winged helix-like DNA-binding domain superfamily/Winged helix DNA-binding domain"/>
    <property type="match status" value="1"/>
</dbReference>
<dbReference type="EMBL" id="JACHNZ010000007">
    <property type="protein sequence ID" value="MBB4631288.1"/>
    <property type="molecule type" value="Genomic_DNA"/>
</dbReference>
<gene>
    <name evidence="6" type="ORF">GGQ98_000895</name>
</gene>
<dbReference type="InterPro" id="IPR058163">
    <property type="entry name" value="LysR-type_TF_proteobact-type"/>
</dbReference>
<proteinExistence type="inferred from homology"/>
<dbReference type="Pfam" id="PF03466">
    <property type="entry name" value="LysR_substrate"/>
    <property type="match status" value="1"/>
</dbReference>
<dbReference type="GO" id="GO:0043565">
    <property type="term" value="F:sequence-specific DNA binding"/>
    <property type="evidence" value="ECO:0007669"/>
    <property type="project" value="TreeGrafter"/>
</dbReference>
<dbReference type="RefSeq" id="WP_184065710.1">
    <property type="nucleotide sequence ID" value="NZ_JACHNZ010000007.1"/>
</dbReference>
<dbReference type="GO" id="GO:0003700">
    <property type="term" value="F:DNA-binding transcription factor activity"/>
    <property type="evidence" value="ECO:0007669"/>
    <property type="project" value="InterPro"/>
</dbReference>
<dbReference type="AlphaFoldDB" id="A0A7W7AZK9"/>
<evidence type="ECO:0000313" key="7">
    <source>
        <dbReference type="Proteomes" id="UP000566324"/>
    </source>
</evidence>
<keyword evidence="3 6" id="KW-0238">DNA-binding</keyword>
<dbReference type="PRINTS" id="PR00039">
    <property type="entry name" value="HTHLYSR"/>
</dbReference>
<dbReference type="SUPFAM" id="SSF46785">
    <property type="entry name" value="Winged helix' DNA-binding domain"/>
    <property type="match status" value="1"/>
</dbReference>
<sequence>MEQTSDLSDIAALVAVVETGSFSRAAERLGISKSIVSRRVARLEAALGARLLTRSAQGARPTDVGADYFARVREAITGLEAAREAVASAMAEIAGPIRLSAPLSFGLAHLAPALAEFAAAHPRVEFDISFDDRRADIIGEGLDLAVRIGQLADSTLIARKLAPIRAVAIASPAYLARMGTPSHPRDIADHDVLQYANVAPSEAWRFEIDGRGEFVKGRTRLRANSGEMLLTAVEAGLGIAMLPAFIASPAITRGSVVIVLDEWTRSETGLYAVMPPGRSATARVRALVEFLAARFGPEPTWDPCWLAMKAQTEKRLSK</sequence>
<keyword evidence="7" id="KW-1185">Reference proteome</keyword>
<keyword evidence="4" id="KW-0804">Transcription</keyword>
<dbReference type="InterPro" id="IPR005119">
    <property type="entry name" value="LysR_subst-bd"/>
</dbReference>
<dbReference type="CDD" id="cd08422">
    <property type="entry name" value="PBP2_CrgA_like"/>
    <property type="match status" value="1"/>
</dbReference>
<dbReference type="InterPro" id="IPR036390">
    <property type="entry name" value="WH_DNA-bd_sf"/>
</dbReference>
<dbReference type="PANTHER" id="PTHR30537">
    <property type="entry name" value="HTH-TYPE TRANSCRIPTIONAL REGULATOR"/>
    <property type="match status" value="1"/>
</dbReference>
<evidence type="ECO:0000313" key="6">
    <source>
        <dbReference type="EMBL" id="MBB4631288.1"/>
    </source>
</evidence>
<dbReference type="InterPro" id="IPR000847">
    <property type="entry name" value="LysR_HTH_N"/>
</dbReference>
<evidence type="ECO:0000256" key="2">
    <source>
        <dbReference type="ARBA" id="ARBA00023015"/>
    </source>
</evidence>
<accession>A0A7W7AZK9</accession>
<dbReference type="PROSITE" id="PS50931">
    <property type="entry name" value="HTH_LYSR"/>
    <property type="match status" value="1"/>
</dbReference>
<evidence type="ECO:0000259" key="5">
    <source>
        <dbReference type="PROSITE" id="PS50931"/>
    </source>
</evidence>
<name>A0A7W7AZK9_9SPHN</name>